<dbReference type="InterPro" id="IPR013108">
    <property type="entry name" value="Amidohydro_3"/>
</dbReference>
<accession>A9WQF7</accession>
<dbReference type="SUPFAM" id="SSF51556">
    <property type="entry name" value="Metallo-dependent hydrolases"/>
    <property type="match status" value="1"/>
</dbReference>
<protein>
    <submittedName>
        <fullName evidence="2">Amidohydrolase-like protein</fullName>
    </submittedName>
</protein>
<keyword evidence="3" id="KW-1185">Reference proteome</keyword>
<name>A9WQF7_RENSM</name>
<dbReference type="Gene3D" id="3.10.310.70">
    <property type="match status" value="1"/>
</dbReference>
<evidence type="ECO:0000259" key="1">
    <source>
        <dbReference type="Pfam" id="PF07969"/>
    </source>
</evidence>
<dbReference type="Gene3D" id="2.30.40.10">
    <property type="entry name" value="Urease, subunit C, domain 1"/>
    <property type="match status" value="1"/>
</dbReference>
<dbReference type="InterPro" id="IPR032466">
    <property type="entry name" value="Metal_Hydrolase"/>
</dbReference>
<sequence>MTTIYRNGQILTGSDGSAWAVAEAFAVQEGRFCAVGSVADVLQTTHGAGDLVEVDLAGNTVIPGIVDSHSHLRMFGESLEHLDLSGCRTLDAIQSAVKALTEAEPTRARIIGKSWLFSAVSGRPTAAMLDAASPRIPVYLFANDFHSAWLNSAALAEIGINAATQDPVGGKIERDAEGNASGMLLESAFLELCLGSLERFKDTEANAESLRVAFAAYAASGVTAAMDMSLDETDLSALELLLAQGNGTLPLRVRGYWLIPAAEDHAVHARQVQRAAELAATSGSPWFSVVGVKFIVDGVIDACTAAMIEPFANGARPDAIWSAEYLTPAVTLADKAGLSIALHTIGDEASEIALNSLESAIQSNGELPRRHRLEHLETVTPENIQRLVRLGVVASMQPAHSDPAIQENWRKMLGDDRIHRGYPLAEIQAGGAKLALSTDAPTAAHLPFDNLYTAITRKSPGHPKLAANLPEMAISAEQALAYVTYGGAYSCGEEDSFGSIKAGQYADFVVLDRNPLTVSPTELLQSTVLVTVVGGETSFRAASQLDARKA</sequence>
<gene>
    <name evidence="2" type="ordered locus">RSal33209_0864</name>
</gene>
<dbReference type="RefSeq" id="WP_012244302.1">
    <property type="nucleotide sequence ID" value="NC_010168.1"/>
</dbReference>
<dbReference type="AlphaFoldDB" id="A9WQF7"/>
<dbReference type="GO" id="GO:0016810">
    <property type="term" value="F:hydrolase activity, acting on carbon-nitrogen (but not peptide) bonds"/>
    <property type="evidence" value="ECO:0007669"/>
    <property type="project" value="InterPro"/>
</dbReference>
<dbReference type="eggNOG" id="COG1574">
    <property type="taxonomic scope" value="Bacteria"/>
</dbReference>
<dbReference type="InterPro" id="IPR033932">
    <property type="entry name" value="YtcJ-like"/>
</dbReference>
<dbReference type="PANTHER" id="PTHR22642:SF20">
    <property type="entry name" value="AMIDOHYDROLASE 3 DOMAIN-CONTAINING PROTEIN"/>
    <property type="match status" value="1"/>
</dbReference>
<evidence type="ECO:0000313" key="3">
    <source>
        <dbReference type="Proteomes" id="UP000002007"/>
    </source>
</evidence>
<dbReference type="STRING" id="288705.RSal33209_0864"/>
<keyword evidence="2" id="KW-0378">Hydrolase</keyword>
<reference evidence="3" key="1">
    <citation type="journal article" date="2008" name="J. Bacteriol.">
        <title>Genome sequence of the fish pathogen Renibacterium salmoninarum suggests reductive evolution away from an environmental Arthrobacter ancestor.</title>
        <authorList>
            <person name="Wiens G.D."/>
            <person name="Rockey D.D."/>
            <person name="Wu Z."/>
            <person name="Chang J."/>
            <person name="Levy R."/>
            <person name="Crane S."/>
            <person name="Chen D.S."/>
            <person name="Capri G.R."/>
            <person name="Burnett J.R."/>
            <person name="Sudheesh P.S."/>
            <person name="Schipma M.J."/>
            <person name="Burd H."/>
            <person name="Bhattacharyya A."/>
            <person name="Rhodes L.D."/>
            <person name="Kaul R."/>
            <person name="Strom M.S."/>
        </authorList>
    </citation>
    <scope>NUCLEOTIDE SEQUENCE [LARGE SCALE GENOMIC DNA]</scope>
    <source>
        <strain evidence="3">ATCC 33209 / DSM 20767 / JCM 11484 / NBRC 15589 / NCIMB 2235</strain>
    </source>
</reference>
<dbReference type="EMBL" id="CP000910">
    <property type="protein sequence ID" value="ABY22607.1"/>
    <property type="molecule type" value="Genomic_DNA"/>
</dbReference>
<dbReference type="KEGG" id="rsa:RSal33209_0864"/>
<evidence type="ECO:0000313" key="2">
    <source>
        <dbReference type="EMBL" id="ABY22607.1"/>
    </source>
</evidence>
<dbReference type="PANTHER" id="PTHR22642">
    <property type="entry name" value="IMIDAZOLONEPROPIONASE"/>
    <property type="match status" value="1"/>
</dbReference>
<dbReference type="HOGENOM" id="CLU_009942_5_0_11"/>
<organism evidence="2 3">
    <name type="scientific">Renibacterium salmoninarum (strain ATCC 33209 / DSM 20767 / JCM 11484 / NBRC 15589 / NCIMB 2235)</name>
    <dbReference type="NCBI Taxonomy" id="288705"/>
    <lineage>
        <taxon>Bacteria</taxon>
        <taxon>Bacillati</taxon>
        <taxon>Actinomycetota</taxon>
        <taxon>Actinomycetes</taxon>
        <taxon>Micrococcales</taxon>
        <taxon>Micrococcaceae</taxon>
        <taxon>Renibacterium</taxon>
    </lineage>
</organism>
<feature type="domain" description="Amidohydrolase 3" evidence="1">
    <location>
        <begin position="53"/>
        <end position="537"/>
    </location>
</feature>
<dbReference type="InterPro" id="IPR011059">
    <property type="entry name" value="Metal-dep_hydrolase_composite"/>
</dbReference>
<proteinExistence type="predicted"/>
<dbReference type="Pfam" id="PF07969">
    <property type="entry name" value="Amidohydro_3"/>
    <property type="match status" value="1"/>
</dbReference>
<dbReference type="CDD" id="cd01300">
    <property type="entry name" value="YtcJ_like"/>
    <property type="match status" value="1"/>
</dbReference>
<dbReference type="Proteomes" id="UP000002007">
    <property type="component" value="Chromosome"/>
</dbReference>
<dbReference type="SUPFAM" id="SSF51338">
    <property type="entry name" value="Composite domain of metallo-dependent hydrolases"/>
    <property type="match status" value="1"/>
</dbReference>
<dbReference type="Gene3D" id="3.20.20.140">
    <property type="entry name" value="Metal-dependent hydrolases"/>
    <property type="match status" value="1"/>
</dbReference>